<dbReference type="InterPro" id="IPR012337">
    <property type="entry name" value="RNaseH-like_sf"/>
</dbReference>
<evidence type="ECO:0000259" key="2">
    <source>
        <dbReference type="Pfam" id="PF13456"/>
    </source>
</evidence>
<dbReference type="Pfam" id="PF13456">
    <property type="entry name" value="RVT_3"/>
    <property type="match status" value="1"/>
</dbReference>
<dbReference type="Pfam" id="PF14111">
    <property type="entry name" value="DUF4283"/>
    <property type="match status" value="1"/>
</dbReference>
<name>A0A6A2ZRT3_HIBSY</name>
<dbReference type="InterPro" id="IPR044730">
    <property type="entry name" value="RNase_H-like_dom_plant"/>
</dbReference>
<evidence type="ECO:0000313" key="4">
    <source>
        <dbReference type="EMBL" id="KAE8693615.1"/>
    </source>
</evidence>
<keyword evidence="5" id="KW-1185">Reference proteome</keyword>
<feature type="domain" description="DUF4283" evidence="3">
    <location>
        <begin position="105"/>
        <end position="187"/>
    </location>
</feature>
<dbReference type="InterPro" id="IPR002156">
    <property type="entry name" value="RNaseH_domain"/>
</dbReference>
<dbReference type="PANTHER" id="PTHR47723">
    <property type="entry name" value="OS05G0353850 PROTEIN"/>
    <property type="match status" value="1"/>
</dbReference>
<feature type="region of interest" description="Disordered" evidence="1">
    <location>
        <begin position="292"/>
        <end position="400"/>
    </location>
</feature>
<dbReference type="InterPro" id="IPR053151">
    <property type="entry name" value="RNase_H-like"/>
</dbReference>
<dbReference type="InterPro" id="IPR036691">
    <property type="entry name" value="Endo/exonu/phosph_ase_sf"/>
</dbReference>
<dbReference type="CDD" id="cd06222">
    <property type="entry name" value="RNase_H_like"/>
    <property type="match status" value="1"/>
</dbReference>
<dbReference type="Proteomes" id="UP000436088">
    <property type="component" value="Unassembled WGS sequence"/>
</dbReference>
<dbReference type="SUPFAM" id="SSF53098">
    <property type="entry name" value="Ribonuclease H-like"/>
    <property type="match status" value="1"/>
</dbReference>
<feature type="compositionally biased region" description="Basic and acidic residues" evidence="1">
    <location>
        <begin position="7"/>
        <end position="20"/>
    </location>
</feature>
<protein>
    <submittedName>
        <fullName evidence="4">Uncharacterized protein</fullName>
    </submittedName>
</protein>
<feature type="compositionally biased region" description="Polar residues" evidence="1">
    <location>
        <begin position="326"/>
        <end position="354"/>
    </location>
</feature>
<evidence type="ECO:0000259" key="3">
    <source>
        <dbReference type="Pfam" id="PF14111"/>
    </source>
</evidence>
<proteinExistence type="predicted"/>
<dbReference type="EMBL" id="VEPZ02001115">
    <property type="protein sequence ID" value="KAE8693615.1"/>
    <property type="molecule type" value="Genomic_DNA"/>
</dbReference>
<feature type="compositionally biased region" description="Polar residues" evidence="1">
    <location>
        <begin position="389"/>
        <end position="400"/>
    </location>
</feature>
<dbReference type="InterPro" id="IPR036397">
    <property type="entry name" value="RNaseH_sf"/>
</dbReference>
<feature type="domain" description="RNase H type-1" evidence="2">
    <location>
        <begin position="950"/>
        <end position="1060"/>
    </location>
</feature>
<gene>
    <name evidence="4" type="ORF">F3Y22_tig00110796pilonHSYRG00006</name>
</gene>
<dbReference type="Gene3D" id="3.30.420.10">
    <property type="entry name" value="Ribonuclease H-like superfamily/Ribonuclease H"/>
    <property type="match status" value="1"/>
</dbReference>
<dbReference type="GO" id="GO:0003676">
    <property type="term" value="F:nucleic acid binding"/>
    <property type="evidence" value="ECO:0007669"/>
    <property type="project" value="InterPro"/>
</dbReference>
<accession>A0A6A2ZRT3</accession>
<evidence type="ECO:0000313" key="5">
    <source>
        <dbReference type="Proteomes" id="UP000436088"/>
    </source>
</evidence>
<dbReference type="AlphaFoldDB" id="A0A6A2ZRT3"/>
<organism evidence="4 5">
    <name type="scientific">Hibiscus syriacus</name>
    <name type="common">Rose of Sharon</name>
    <dbReference type="NCBI Taxonomy" id="106335"/>
    <lineage>
        <taxon>Eukaryota</taxon>
        <taxon>Viridiplantae</taxon>
        <taxon>Streptophyta</taxon>
        <taxon>Embryophyta</taxon>
        <taxon>Tracheophyta</taxon>
        <taxon>Spermatophyta</taxon>
        <taxon>Magnoliopsida</taxon>
        <taxon>eudicotyledons</taxon>
        <taxon>Gunneridae</taxon>
        <taxon>Pentapetalae</taxon>
        <taxon>rosids</taxon>
        <taxon>malvids</taxon>
        <taxon>Malvales</taxon>
        <taxon>Malvaceae</taxon>
        <taxon>Malvoideae</taxon>
        <taxon>Hibiscus</taxon>
    </lineage>
</organism>
<feature type="compositionally biased region" description="Basic residues" evidence="1">
    <location>
        <begin position="362"/>
        <end position="372"/>
    </location>
</feature>
<dbReference type="SUPFAM" id="SSF56219">
    <property type="entry name" value="DNase I-like"/>
    <property type="match status" value="1"/>
</dbReference>
<evidence type="ECO:0000256" key="1">
    <source>
        <dbReference type="SAM" id="MobiDB-lite"/>
    </source>
</evidence>
<dbReference type="GO" id="GO:0004523">
    <property type="term" value="F:RNA-DNA hybrid ribonuclease activity"/>
    <property type="evidence" value="ECO:0007669"/>
    <property type="project" value="InterPro"/>
</dbReference>
<dbReference type="InterPro" id="IPR025558">
    <property type="entry name" value="DUF4283"/>
</dbReference>
<comment type="caution">
    <text evidence="4">The sequence shown here is derived from an EMBL/GenBank/DDBJ whole genome shotgun (WGS) entry which is preliminary data.</text>
</comment>
<feature type="region of interest" description="Disordered" evidence="1">
    <location>
        <begin position="1"/>
        <end position="34"/>
    </location>
</feature>
<dbReference type="PANTHER" id="PTHR47723:SF19">
    <property type="entry name" value="POLYNUCLEOTIDYL TRANSFERASE, RIBONUCLEASE H-LIKE SUPERFAMILY PROTEIN"/>
    <property type="match status" value="1"/>
</dbReference>
<reference evidence="4" key="1">
    <citation type="submission" date="2019-09" db="EMBL/GenBank/DDBJ databases">
        <title>Draft genome information of white flower Hibiscus syriacus.</title>
        <authorList>
            <person name="Kim Y.-M."/>
        </authorList>
    </citation>
    <scope>NUCLEOTIDE SEQUENCE [LARGE SCALE GENOMIC DNA]</scope>
    <source>
        <strain evidence="4">YM2019G1</strain>
    </source>
</reference>
<dbReference type="Gene3D" id="3.60.10.10">
    <property type="entry name" value="Endonuclease/exonuclease/phosphatase"/>
    <property type="match status" value="1"/>
</dbReference>
<sequence length="1076" mass="123058">MENLAPQEDRLSKKARRLDEEPPDAGGTSPNHMDIEAISKAALETSPGPTSYRDTLFKDNHTDHSIEEEIMDEEDVEVFEDDVVRGVVEGLISIDFSDRVQAMANKSFDQTVVVKLLGRRIGYTTLRNKFYDLWKPSQPFRLMDIENDYFLVSLRTRSDFLTALSDGTWTIFRHYLIVEPWSSDFSSSQLFPRRIVAWIRLSRLPRGSGKTLTSKLLINGHIQIVEHESLPTICFSCGRYEHVKDICPENTIEDQQEYDALKEQVTEAQLSNANQKSKPFGPWMVIERRQRKNFKKLSTDSERNMETNGSRFNPLYESTDDANATAFEQPNQSSKSNQATHPPSSTPQAQSSKARSSDHHAAKSKTTTHVRKPLTIPKVTARSSKGYYGQSSHQPCQNTVEPRVSILDRSKYLTIVLSENTNPNTTDDIISHATQGNSQHKLILRKPSDTNHTQGCGHPRFLTVFRQYLRDFKPNLVAIFEPQISGGRADVFIAVTGLSRSHRIEATGFSGGIWLYWHDKIQVDILLNHLQFIHCRISTTQGNFSTLASFIYANPNSTKRKLLWPHLQSLAGYFQDFVYDFGIRDMGFQGPEFTWNRGLSYAHLDRALCNSKWDKSYPETAVHHLHRMRSDHRPLLLCVGSPIANIRPYQFKYFYGWLQHDDFSRMVEDNWVNSETFSATISHLTEASDIWNKTVFAELLIELEKLLDQEETLWKQRSRVNWTAQALKDMTPLKAHGHDGLHANFFQKQWHVVSHSVCSMVKKVFAGGHKVSKQKTHIYFSPNTVTETKTAILSCLGFQEVDHMGKYLGVPVLHSRMKATDFDFIFNKFMEAQSQVLVPVVIPHVLNVRPPEATDIFDALVWKWDLEHHFTIKSAYTFLMEDSCRNLWLRVVPHSAFASFFGVDLQSWITQNIQKQQPGATYKTDSTIHSSYKWAKCYANSSKVPVMYLRGSIGGVIRNSNGEWITGFTKNIGTTSILHAELWSIYEGLLIARNLGIHRLWIQSDCSKVVKLVGESGSIDNHIPLLRAILKLRQSGCWVTKIQWISRNGNKIADRMAKLASRQHYNLVHFNSPRMS</sequence>